<organism evidence="5 6">
    <name type="scientific">Sporosarcina luteola</name>
    <dbReference type="NCBI Taxonomy" id="582850"/>
    <lineage>
        <taxon>Bacteria</taxon>
        <taxon>Bacillati</taxon>
        <taxon>Bacillota</taxon>
        <taxon>Bacilli</taxon>
        <taxon>Bacillales</taxon>
        <taxon>Caryophanaceae</taxon>
        <taxon>Sporosarcina</taxon>
    </lineage>
</organism>
<dbReference type="InterPro" id="IPR015797">
    <property type="entry name" value="NUDIX_hydrolase-like_dom_sf"/>
</dbReference>
<gene>
    <name evidence="5" type="ORF">SLU01_17040</name>
</gene>
<evidence type="ECO:0000259" key="3">
    <source>
        <dbReference type="PROSITE" id="PS51186"/>
    </source>
</evidence>
<dbReference type="Gene3D" id="3.40.630.30">
    <property type="match status" value="1"/>
</dbReference>
<sequence length="313" mass="35690">MAGIYVDWGGHKLKLTWMEEVMPERELITSVHAFCFHEGQLLMVNLNDRGWDFPGGHIETGETVEACVCREVMEEAYVMGDCTLLGAIEVNHEENPLWNPSSPYPEVGYQVFYRMDITEFLPFDAAFESSERMLIRPEEAAHYHKGWQKGFDEIMETALRVRGLSIRKLQPQETPPYDLLLLADPSRELVNAYIAEGECYIAEEQNDSIGVFVMVPLTNGTVEIKNIAVREDKQGHGIGRKLLQEAIEIAKSNGYKSIEIGTGNSSIDQLALYQKCGFRISDIIKDFFVQYYDEVIMENGIQCKDMILLRMEI</sequence>
<name>A0A511Z7G0_9BACL</name>
<dbReference type="GO" id="GO:0016787">
    <property type="term" value="F:hydrolase activity"/>
    <property type="evidence" value="ECO:0007669"/>
    <property type="project" value="UniProtKB-KW"/>
</dbReference>
<reference evidence="5 6" key="1">
    <citation type="submission" date="2019-07" db="EMBL/GenBank/DDBJ databases">
        <title>Whole genome shotgun sequence of Sporosarcina luteola NBRC 105378.</title>
        <authorList>
            <person name="Hosoyama A."/>
            <person name="Uohara A."/>
            <person name="Ohji S."/>
            <person name="Ichikawa N."/>
        </authorList>
    </citation>
    <scope>NUCLEOTIDE SEQUENCE [LARGE SCALE GENOMIC DNA]</scope>
    <source>
        <strain evidence="5 6">NBRC 105378</strain>
    </source>
</reference>
<evidence type="ECO:0000256" key="1">
    <source>
        <dbReference type="ARBA" id="ARBA00022679"/>
    </source>
</evidence>
<dbReference type="PANTHER" id="PTHR13947:SF37">
    <property type="entry name" value="LD18367P"/>
    <property type="match status" value="1"/>
</dbReference>
<dbReference type="AlphaFoldDB" id="A0A511Z7G0"/>
<dbReference type="PRINTS" id="PR00502">
    <property type="entry name" value="NUDIXFAMILY"/>
</dbReference>
<dbReference type="SUPFAM" id="SSF55729">
    <property type="entry name" value="Acyl-CoA N-acyltransferases (Nat)"/>
    <property type="match status" value="1"/>
</dbReference>
<feature type="domain" description="N-acetyltransferase" evidence="3">
    <location>
        <begin position="164"/>
        <end position="302"/>
    </location>
</feature>
<dbReference type="Pfam" id="PF00583">
    <property type="entry name" value="Acetyltransf_1"/>
    <property type="match status" value="1"/>
</dbReference>
<dbReference type="InterPro" id="IPR050769">
    <property type="entry name" value="NAT_camello-type"/>
</dbReference>
<accession>A0A511Z7G0</accession>
<evidence type="ECO:0000313" key="6">
    <source>
        <dbReference type="Proteomes" id="UP000321901"/>
    </source>
</evidence>
<dbReference type="GO" id="GO:0008080">
    <property type="term" value="F:N-acetyltransferase activity"/>
    <property type="evidence" value="ECO:0007669"/>
    <property type="project" value="InterPro"/>
</dbReference>
<evidence type="ECO:0000259" key="4">
    <source>
        <dbReference type="PROSITE" id="PS51462"/>
    </source>
</evidence>
<dbReference type="EMBL" id="BJYL01000021">
    <property type="protein sequence ID" value="GEN83392.1"/>
    <property type="molecule type" value="Genomic_DNA"/>
</dbReference>
<protein>
    <submittedName>
        <fullName evidence="5">Uncharacterized protein</fullName>
    </submittedName>
</protein>
<dbReference type="Gene3D" id="3.90.79.10">
    <property type="entry name" value="Nucleoside Triphosphate Pyrophosphohydrolase"/>
    <property type="match status" value="1"/>
</dbReference>
<feature type="domain" description="Nudix hydrolase" evidence="4">
    <location>
        <begin position="26"/>
        <end position="156"/>
    </location>
</feature>
<evidence type="ECO:0000256" key="2">
    <source>
        <dbReference type="ARBA" id="ARBA00022801"/>
    </source>
</evidence>
<dbReference type="InterPro" id="IPR016181">
    <property type="entry name" value="Acyl_CoA_acyltransferase"/>
</dbReference>
<dbReference type="InterPro" id="IPR000182">
    <property type="entry name" value="GNAT_dom"/>
</dbReference>
<dbReference type="OrthoDB" id="9804442at2"/>
<keyword evidence="1" id="KW-0808">Transferase</keyword>
<dbReference type="PROSITE" id="PS51462">
    <property type="entry name" value="NUDIX"/>
    <property type="match status" value="1"/>
</dbReference>
<dbReference type="CDD" id="cd04301">
    <property type="entry name" value="NAT_SF"/>
    <property type="match status" value="1"/>
</dbReference>
<evidence type="ECO:0000313" key="5">
    <source>
        <dbReference type="EMBL" id="GEN83392.1"/>
    </source>
</evidence>
<dbReference type="Proteomes" id="UP000321901">
    <property type="component" value="Unassembled WGS sequence"/>
</dbReference>
<dbReference type="PROSITE" id="PS51186">
    <property type="entry name" value="GNAT"/>
    <property type="match status" value="1"/>
</dbReference>
<keyword evidence="2" id="KW-0378">Hydrolase</keyword>
<dbReference type="SUPFAM" id="SSF55811">
    <property type="entry name" value="Nudix"/>
    <property type="match status" value="1"/>
</dbReference>
<comment type="caution">
    <text evidence="5">The sequence shown here is derived from an EMBL/GenBank/DDBJ whole genome shotgun (WGS) entry which is preliminary data.</text>
</comment>
<proteinExistence type="predicted"/>
<dbReference type="Pfam" id="PF00293">
    <property type="entry name" value="NUDIX"/>
    <property type="match status" value="1"/>
</dbReference>
<dbReference type="CDD" id="cd02883">
    <property type="entry name" value="NUDIX_Hydrolase"/>
    <property type="match status" value="1"/>
</dbReference>
<dbReference type="InterPro" id="IPR000086">
    <property type="entry name" value="NUDIX_hydrolase_dom"/>
</dbReference>
<keyword evidence="6" id="KW-1185">Reference proteome</keyword>
<dbReference type="InterPro" id="IPR020476">
    <property type="entry name" value="Nudix_hydrolase"/>
</dbReference>
<dbReference type="PANTHER" id="PTHR13947">
    <property type="entry name" value="GNAT FAMILY N-ACETYLTRANSFERASE"/>
    <property type="match status" value="1"/>
</dbReference>